<keyword evidence="3" id="KW-1185">Reference proteome</keyword>
<dbReference type="AlphaFoldDB" id="U7QEV2"/>
<keyword evidence="1" id="KW-1133">Transmembrane helix</keyword>
<dbReference type="EMBL" id="AUZM01000037">
    <property type="protein sequence ID" value="ERT06418.1"/>
    <property type="molecule type" value="Genomic_DNA"/>
</dbReference>
<evidence type="ECO:0000256" key="1">
    <source>
        <dbReference type="SAM" id="Phobius"/>
    </source>
</evidence>
<comment type="caution">
    <text evidence="2">The sequence shown here is derived from an EMBL/GenBank/DDBJ whole genome shotgun (WGS) entry which is preliminary data.</text>
</comment>
<protein>
    <submittedName>
        <fullName evidence="2">Putative membrane protein</fullName>
    </submittedName>
</protein>
<accession>U7QEV2</accession>
<sequence length="137" mass="15563">MNHWMQRLKNFPWRSLLQSATLSNLIIAALEILLFWGAVHSLAVSNVLKMLFSPPLGIITQIAIAIGMGALAVYWFEIWQQRFLLNSSTLWMLIGCLLLGLLIKSLLPLPSFLVNLSRLALMGILIGVFWKGKPYWR</sequence>
<feature type="transmembrane region" description="Helical" evidence="1">
    <location>
        <begin position="109"/>
        <end position="130"/>
    </location>
</feature>
<dbReference type="Proteomes" id="UP000017127">
    <property type="component" value="Unassembled WGS sequence"/>
</dbReference>
<dbReference type="RefSeq" id="WP_023067383.1">
    <property type="nucleotide sequence ID" value="NZ_AUZM01000037.1"/>
</dbReference>
<reference evidence="2 3" key="1">
    <citation type="journal article" date="2013" name="Front. Microbiol.">
        <title>Comparative genomic analyses of the cyanobacterium, Lyngbya aestuarii BL J, a powerful hydrogen producer.</title>
        <authorList>
            <person name="Kothari A."/>
            <person name="Vaughn M."/>
            <person name="Garcia-Pichel F."/>
        </authorList>
    </citation>
    <scope>NUCLEOTIDE SEQUENCE [LARGE SCALE GENOMIC DNA]</scope>
    <source>
        <strain evidence="2 3">BL J</strain>
    </source>
</reference>
<name>U7QEV2_9CYAN</name>
<feature type="transmembrane region" description="Helical" evidence="1">
    <location>
        <begin position="83"/>
        <end position="103"/>
    </location>
</feature>
<feature type="transmembrane region" description="Helical" evidence="1">
    <location>
        <begin position="21"/>
        <end position="44"/>
    </location>
</feature>
<organism evidence="2 3">
    <name type="scientific">Lyngbya aestuarii BL J</name>
    <dbReference type="NCBI Taxonomy" id="1348334"/>
    <lineage>
        <taxon>Bacteria</taxon>
        <taxon>Bacillati</taxon>
        <taxon>Cyanobacteriota</taxon>
        <taxon>Cyanophyceae</taxon>
        <taxon>Oscillatoriophycideae</taxon>
        <taxon>Oscillatoriales</taxon>
        <taxon>Microcoleaceae</taxon>
        <taxon>Lyngbya</taxon>
    </lineage>
</organism>
<keyword evidence="1" id="KW-0472">Membrane</keyword>
<feature type="transmembrane region" description="Helical" evidence="1">
    <location>
        <begin position="56"/>
        <end position="76"/>
    </location>
</feature>
<dbReference type="OrthoDB" id="467942at2"/>
<evidence type="ECO:0000313" key="2">
    <source>
        <dbReference type="EMBL" id="ERT06418.1"/>
    </source>
</evidence>
<proteinExistence type="predicted"/>
<evidence type="ECO:0000313" key="3">
    <source>
        <dbReference type="Proteomes" id="UP000017127"/>
    </source>
</evidence>
<keyword evidence="1" id="KW-0812">Transmembrane</keyword>
<gene>
    <name evidence="2" type="ORF">M595_3643</name>
</gene>